<protein>
    <submittedName>
        <fullName evidence="1">Uncharacterized protein</fullName>
    </submittedName>
</protein>
<accession>A0AAN1VQN5</accession>
<gene>
    <name evidence="1" type="ordered locus">TEH_08780</name>
</gene>
<name>A0AAN1VQN5_TETHN</name>
<dbReference type="Proteomes" id="UP000002663">
    <property type="component" value="Chromosome"/>
</dbReference>
<reference evidence="1 2" key="1">
    <citation type="submission" date="2011-01" db="EMBL/GenBank/DDBJ databases">
        <title>Whole genome sequence of Tetragenococcus halophilus NBRC 12172.</title>
        <authorList>
            <person name="Nakazawa H."/>
            <person name="Omata S."/>
            <person name="Koga C."/>
            <person name="Watanabe Y."/>
            <person name="Katano Y."/>
            <person name="Ito N."/>
            <person name="Tsukatani N."/>
            <person name="Ankai A."/>
            <person name="Oguchi A."/>
            <person name="Fukui S."/>
            <person name="Yashiro I."/>
            <person name="Kamata S."/>
            <person name="Hashimoto Y."/>
            <person name="Yamazaki J."/>
            <person name="Taguchi H."/>
            <person name="Tanaka A."/>
            <person name="Koyama T."/>
            <person name="Ichige A."/>
            <person name="Hanya Y."/>
            <person name="Tanikawa S."/>
            <person name="Yamazaki S."/>
            <person name="Fujita N."/>
        </authorList>
    </citation>
    <scope>NUCLEOTIDE SEQUENCE [LARGE SCALE GENOMIC DNA]</scope>
    <source>
        <strain evidence="2">DSM 20338 / JCM 20259 / NCIMB 9735 / NBRC 12172</strain>
    </source>
</reference>
<dbReference type="RefSeq" id="WP_014124269.1">
    <property type="nucleotide sequence ID" value="NC_016052.1"/>
</dbReference>
<evidence type="ECO:0000313" key="1">
    <source>
        <dbReference type="EMBL" id="BAK94205.1"/>
    </source>
</evidence>
<organism evidence="1 2">
    <name type="scientific">Tetragenococcus halophilus (strain DSM 20338 / JCM 20259 / NCIMB 9735 / NBRC 12172)</name>
    <name type="common">Pediococcus halophilus</name>
    <dbReference type="NCBI Taxonomy" id="945021"/>
    <lineage>
        <taxon>Bacteria</taxon>
        <taxon>Bacillati</taxon>
        <taxon>Bacillota</taxon>
        <taxon>Bacilli</taxon>
        <taxon>Lactobacillales</taxon>
        <taxon>Enterococcaceae</taxon>
        <taxon>Tetragenococcus</taxon>
    </lineage>
</organism>
<dbReference type="KEGG" id="thl:TEH_08780"/>
<dbReference type="EMBL" id="AP012046">
    <property type="protein sequence ID" value="BAK94205.1"/>
    <property type="molecule type" value="Genomic_DNA"/>
</dbReference>
<proteinExistence type="predicted"/>
<sequence>MSVDIRKLMQVDDKGTQRQYYPETNIEAINGLQDLLLNGDFPALEETIRQFESNVSETSGRLNRLKDEMTEMVEGEHGFLELEPGFENYNNSNQSDLSSQLQYFRIGNLVKIFGTVKNTGTIKAGSQVVIATLPYRLSVRMVDIVRAEARDGETFRCRIYNFDNANSSNQIVMSDTRDNKGESIDFEQGKWLNVSLIAGIEVI</sequence>
<evidence type="ECO:0000313" key="2">
    <source>
        <dbReference type="Proteomes" id="UP000002663"/>
    </source>
</evidence>
<dbReference type="AlphaFoldDB" id="A0AAN1VQN5"/>